<dbReference type="SUPFAM" id="SSF52343">
    <property type="entry name" value="Ferredoxin reductase-like, C-terminal NADP-linked domain"/>
    <property type="match status" value="1"/>
</dbReference>
<keyword evidence="4 9" id="KW-1133">Transmembrane helix</keyword>
<keyword evidence="6" id="KW-0406">Ion transport</keyword>
<feature type="transmembrane region" description="Helical" evidence="9">
    <location>
        <begin position="206"/>
        <end position="229"/>
    </location>
</feature>
<feature type="region of interest" description="Disordered" evidence="8">
    <location>
        <begin position="492"/>
        <end position="577"/>
    </location>
</feature>
<dbReference type="PANTHER" id="PTHR32361:SF9">
    <property type="entry name" value="FERRIC REDUCTASE TRANSMEMBRANE COMPONENT 3-RELATED"/>
    <property type="match status" value="1"/>
</dbReference>
<evidence type="ECO:0000313" key="13">
    <source>
        <dbReference type="Proteomes" id="UP001447188"/>
    </source>
</evidence>
<evidence type="ECO:0000256" key="6">
    <source>
        <dbReference type="ARBA" id="ARBA00023065"/>
    </source>
</evidence>
<evidence type="ECO:0000256" key="9">
    <source>
        <dbReference type="SAM" id="Phobius"/>
    </source>
</evidence>
<accession>A0ABR3G5X9</accession>
<sequence>MSSSDVDEEQRINRLFGFYLYIFPSLLLSVGLVRTIWTAVRNSRIGFAPDTESQRASTKKVYPPSALSNAFKRWLMYPALFGGRHRQPIGWYTFPTRMETLLVASYWLINIIFLVVRRGDASLQIDGSKLIADRAGVLALWNMPIFFLLAGRNDFLVWLTGWPYGTFHVFHKWIARVSALMGMIHSVAYAVYMYQIGDEARRWNPAYWWNGVSAMIVMGLILCLSVFPFRKKAYEFFIFCHILGVIMFLAFLYFHLKLSAIGAYHPWIWACIAMWAFDRFTRLLRLLILNHGAFSRNPQNHHLARAKFVRGTDVIQLTVYPSAQDVGYFPGAHYFVFLGGTWRFWECHPFTAAGWRNGGPVLTTMPVPGPKIKRSLQGSLNASLRESRLPPRARLVAEKVEKNKEGPRLHLATLKELGFLKEIPADAKDVAAVAKEKKQEKHIYIVKQSGKNKDIFIVADNGKGKELVREGTQTPVLGLGLPERKLSVKQKLKEKEMAKAKELQRTRSQVKKKASQESSAKLSSKGSDTGTDQGEEKEKESESEKSNDMTEESETLVASEEDATDRDESEGVLESIVEEEKQKVLETVVEIEDEEYDEFVEINQDVFSSIASTARKGAQRPKLTFFIKPRRGMTATLANRIREHEEENKKHGFPRGRELEIKCLIEGAYGVSHPLHLFETVVLIAGGVGITTILPYLVDYMERARGLEKRTLTRRLVFLWTAKEEELVENLVAKKFPKGCLTRTDISMQLYVTKNKDGQKKLPGVKYRRPKIPEILKAEQMRVVGKMAVMSCGPSILVDIVRDAVVRCLDSERKHVEYFEESY</sequence>
<feature type="transmembrane region" description="Helical" evidence="9">
    <location>
        <begin position="139"/>
        <end position="161"/>
    </location>
</feature>
<evidence type="ECO:0000256" key="2">
    <source>
        <dbReference type="ARBA" id="ARBA00022448"/>
    </source>
</evidence>
<dbReference type="InterPro" id="IPR013121">
    <property type="entry name" value="Fe_red_NAD-bd_6"/>
</dbReference>
<keyword evidence="7 9" id="KW-0472">Membrane</keyword>
<keyword evidence="3 9" id="KW-0812">Transmembrane</keyword>
<reference evidence="12 13" key="1">
    <citation type="submission" date="2024-02" db="EMBL/GenBank/DDBJ databases">
        <title>Discinaceae phylogenomics.</title>
        <authorList>
            <person name="Dirks A.C."/>
            <person name="James T.Y."/>
        </authorList>
    </citation>
    <scope>NUCLEOTIDE SEQUENCE [LARGE SCALE GENOMIC DNA]</scope>
    <source>
        <strain evidence="12 13">ACD0624</strain>
    </source>
</reference>
<dbReference type="InterPro" id="IPR013130">
    <property type="entry name" value="Fe3_Rdtase_TM_dom"/>
</dbReference>
<comment type="subcellular location">
    <subcellularLocation>
        <location evidence="1">Membrane</location>
        <topology evidence="1">Multi-pass membrane protein</topology>
    </subcellularLocation>
</comment>
<feature type="transmembrane region" description="Helical" evidence="9">
    <location>
        <begin position="173"/>
        <end position="194"/>
    </location>
</feature>
<evidence type="ECO:0000256" key="3">
    <source>
        <dbReference type="ARBA" id="ARBA00022692"/>
    </source>
</evidence>
<evidence type="ECO:0000256" key="4">
    <source>
        <dbReference type="ARBA" id="ARBA00022989"/>
    </source>
</evidence>
<feature type="transmembrane region" description="Helical" evidence="9">
    <location>
        <begin position="260"/>
        <end position="277"/>
    </location>
</feature>
<dbReference type="Pfam" id="PF08030">
    <property type="entry name" value="NAD_binding_6"/>
    <property type="match status" value="1"/>
</dbReference>
<proteinExistence type="predicted"/>
<feature type="domain" description="Ferric oxidoreductase" evidence="10">
    <location>
        <begin position="135"/>
        <end position="251"/>
    </location>
</feature>
<evidence type="ECO:0000313" key="12">
    <source>
        <dbReference type="EMBL" id="KAL0631357.1"/>
    </source>
</evidence>
<keyword evidence="13" id="KW-1185">Reference proteome</keyword>
<evidence type="ECO:0000259" key="10">
    <source>
        <dbReference type="Pfam" id="PF01794"/>
    </source>
</evidence>
<evidence type="ECO:0000256" key="1">
    <source>
        <dbReference type="ARBA" id="ARBA00004141"/>
    </source>
</evidence>
<keyword evidence="2" id="KW-0813">Transport</keyword>
<keyword evidence="5" id="KW-0560">Oxidoreductase</keyword>
<dbReference type="SFLD" id="SFLDS00052">
    <property type="entry name" value="Ferric_Reductase_Domain"/>
    <property type="match status" value="1"/>
</dbReference>
<dbReference type="Proteomes" id="UP001447188">
    <property type="component" value="Unassembled WGS sequence"/>
</dbReference>
<dbReference type="InterPro" id="IPR051410">
    <property type="entry name" value="Ferric/Cupric_Reductase"/>
</dbReference>
<feature type="compositionally biased region" description="Basic and acidic residues" evidence="8">
    <location>
        <begin position="492"/>
        <end position="505"/>
    </location>
</feature>
<gene>
    <name evidence="12" type="ORF">Q9L58_009787</name>
</gene>
<organism evidence="12 13">
    <name type="scientific">Discina gigas</name>
    <dbReference type="NCBI Taxonomy" id="1032678"/>
    <lineage>
        <taxon>Eukaryota</taxon>
        <taxon>Fungi</taxon>
        <taxon>Dikarya</taxon>
        <taxon>Ascomycota</taxon>
        <taxon>Pezizomycotina</taxon>
        <taxon>Pezizomycetes</taxon>
        <taxon>Pezizales</taxon>
        <taxon>Discinaceae</taxon>
        <taxon>Discina</taxon>
    </lineage>
</organism>
<protein>
    <recommendedName>
        <fullName evidence="14">FAD-binding FR-type domain-containing protein</fullName>
    </recommendedName>
</protein>
<feature type="compositionally biased region" description="Acidic residues" evidence="8">
    <location>
        <begin position="549"/>
        <end position="571"/>
    </location>
</feature>
<feature type="transmembrane region" description="Helical" evidence="9">
    <location>
        <begin position="236"/>
        <end position="254"/>
    </location>
</feature>
<dbReference type="EMBL" id="JBBBZM010000260">
    <property type="protein sequence ID" value="KAL0631357.1"/>
    <property type="molecule type" value="Genomic_DNA"/>
</dbReference>
<name>A0ABR3G5X9_9PEZI</name>
<comment type="caution">
    <text evidence="12">The sequence shown here is derived from an EMBL/GenBank/DDBJ whole genome shotgun (WGS) entry which is preliminary data.</text>
</comment>
<dbReference type="CDD" id="cd06186">
    <property type="entry name" value="NOX_Duox_like_FAD_NADP"/>
    <property type="match status" value="1"/>
</dbReference>
<feature type="compositionally biased region" description="Polar residues" evidence="8">
    <location>
        <begin position="516"/>
        <end position="532"/>
    </location>
</feature>
<evidence type="ECO:0000256" key="8">
    <source>
        <dbReference type="SAM" id="MobiDB-lite"/>
    </source>
</evidence>
<dbReference type="Gene3D" id="3.40.50.80">
    <property type="entry name" value="Nucleotide-binding domain of ferredoxin-NADP reductase (FNR) module"/>
    <property type="match status" value="1"/>
</dbReference>
<evidence type="ECO:0000256" key="7">
    <source>
        <dbReference type="ARBA" id="ARBA00023136"/>
    </source>
</evidence>
<dbReference type="PANTHER" id="PTHR32361">
    <property type="entry name" value="FERRIC/CUPRIC REDUCTASE TRANSMEMBRANE COMPONENT"/>
    <property type="match status" value="1"/>
</dbReference>
<dbReference type="Pfam" id="PF01794">
    <property type="entry name" value="Ferric_reduct"/>
    <property type="match status" value="1"/>
</dbReference>
<evidence type="ECO:0008006" key="14">
    <source>
        <dbReference type="Google" id="ProtNLM"/>
    </source>
</evidence>
<evidence type="ECO:0000259" key="11">
    <source>
        <dbReference type="Pfam" id="PF08030"/>
    </source>
</evidence>
<dbReference type="InterPro" id="IPR039261">
    <property type="entry name" value="FNR_nucleotide-bd"/>
</dbReference>
<feature type="domain" description="Ferric reductase NAD binding" evidence="11">
    <location>
        <begin position="678"/>
        <end position="757"/>
    </location>
</feature>
<feature type="transmembrane region" description="Helical" evidence="9">
    <location>
        <begin position="18"/>
        <end position="37"/>
    </location>
</feature>
<feature type="compositionally biased region" description="Basic and acidic residues" evidence="8">
    <location>
        <begin position="534"/>
        <end position="548"/>
    </location>
</feature>
<evidence type="ECO:0000256" key="5">
    <source>
        <dbReference type="ARBA" id="ARBA00023002"/>
    </source>
</evidence>